<dbReference type="GO" id="GO:0016020">
    <property type="term" value="C:membrane"/>
    <property type="evidence" value="ECO:0007669"/>
    <property type="project" value="UniProtKB-SubCell"/>
</dbReference>
<dbReference type="GO" id="GO:0016872">
    <property type="term" value="F:intramolecular lyase activity"/>
    <property type="evidence" value="ECO:0007669"/>
    <property type="project" value="InterPro"/>
</dbReference>
<keyword evidence="5 8" id="KW-1133">Transmembrane helix</keyword>
<dbReference type="GO" id="GO:0016117">
    <property type="term" value="P:carotenoid biosynthetic process"/>
    <property type="evidence" value="ECO:0007669"/>
    <property type="project" value="UniProtKB-KW"/>
</dbReference>
<feature type="transmembrane region" description="Helical" evidence="8">
    <location>
        <begin position="12"/>
        <end position="31"/>
    </location>
</feature>
<comment type="subcellular location">
    <subcellularLocation>
        <location evidence="1">Membrane</location>
        <topology evidence="1">Multi-pass membrane protein</topology>
    </subcellularLocation>
</comment>
<feature type="transmembrane region" description="Helical" evidence="8">
    <location>
        <begin position="43"/>
        <end position="62"/>
    </location>
</feature>
<evidence type="ECO:0000256" key="4">
    <source>
        <dbReference type="ARBA" id="ARBA00022746"/>
    </source>
</evidence>
<evidence type="ECO:0000259" key="9">
    <source>
        <dbReference type="Pfam" id="PF18916"/>
    </source>
</evidence>
<evidence type="ECO:0000256" key="5">
    <source>
        <dbReference type="ARBA" id="ARBA00022989"/>
    </source>
</evidence>
<keyword evidence="11" id="KW-1185">Reference proteome</keyword>
<protein>
    <recommendedName>
        <fullName evidence="9">Lycopene cyclase domain-containing protein</fullName>
    </recommendedName>
</protein>
<dbReference type="Proteomes" id="UP000326509">
    <property type="component" value="Unassembled WGS sequence"/>
</dbReference>
<feature type="transmembrane region" description="Helical" evidence="8">
    <location>
        <begin position="82"/>
        <end position="101"/>
    </location>
</feature>
<dbReference type="InterPro" id="IPR017825">
    <property type="entry name" value="Lycopene_cyclase_dom"/>
</dbReference>
<keyword evidence="3 8" id="KW-0812">Transmembrane</keyword>
<evidence type="ECO:0000256" key="2">
    <source>
        <dbReference type="ARBA" id="ARBA00004829"/>
    </source>
</evidence>
<accession>A0A5J4J8R4</accession>
<comment type="caution">
    <text evidence="10">The sequence shown here is derived from an EMBL/GenBank/DDBJ whole genome shotgun (WGS) entry which is preliminary data.</text>
</comment>
<feature type="domain" description="Lycopene cyclase" evidence="9">
    <location>
        <begin position="10"/>
        <end position="103"/>
    </location>
</feature>
<name>A0A5J4J8R4_9FLAO</name>
<evidence type="ECO:0000256" key="7">
    <source>
        <dbReference type="ARBA" id="ARBA00023235"/>
    </source>
</evidence>
<dbReference type="AlphaFoldDB" id="A0A5J4J8R4"/>
<dbReference type="Pfam" id="PF18916">
    <property type="entry name" value="Lycopene_cyc"/>
    <property type="match status" value="1"/>
</dbReference>
<evidence type="ECO:0000256" key="1">
    <source>
        <dbReference type="ARBA" id="ARBA00004141"/>
    </source>
</evidence>
<comment type="pathway">
    <text evidence="2">Carotenoid biosynthesis.</text>
</comment>
<evidence type="ECO:0000256" key="6">
    <source>
        <dbReference type="ARBA" id="ARBA00023136"/>
    </source>
</evidence>
<evidence type="ECO:0000313" key="11">
    <source>
        <dbReference type="Proteomes" id="UP000326509"/>
    </source>
</evidence>
<dbReference type="EMBL" id="BKCG01000012">
    <property type="protein sequence ID" value="GER60937.1"/>
    <property type="molecule type" value="Genomic_DNA"/>
</dbReference>
<keyword evidence="4" id="KW-0125">Carotenoid biosynthesis</keyword>
<gene>
    <name evidence="10" type="ORF">ULMA_30450</name>
</gene>
<organism evidence="10 11">
    <name type="scientific">Patiriisocius marinus</name>
    <dbReference type="NCBI Taxonomy" id="1397112"/>
    <lineage>
        <taxon>Bacteria</taxon>
        <taxon>Pseudomonadati</taxon>
        <taxon>Bacteroidota</taxon>
        <taxon>Flavobacteriia</taxon>
        <taxon>Flavobacteriales</taxon>
        <taxon>Flavobacteriaceae</taxon>
        <taxon>Patiriisocius</taxon>
    </lineage>
</organism>
<evidence type="ECO:0000256" key="3">
    <source>
        <dbReference type="ARBA" id="ARBA00022692"/>
    </source>
</evidence>
<keyword evidence="7" id="KW-0413">Isomerase</keyword>
<sequence length="112" mass="13164">MIITLWYNYDKWYTLINFGYAILLLGLVYNLKREQLQKFLPTFIIILLPFFLINGILTGSFIENQVVWYNNTENLGIRIFTIPIEDSIYALTMLLTVFVVMEKVNNTETAID</sequence>
<dbReference type="NCBIfam" id="TIGR03462">
    <property type="entry name" value="CarR_dom_SF"/>
    <property type="match status" value="1"/>
</dbReference>
<proteinExistence type="predicted"/>
<dbReference type="GO" id="GO:0045436">
    <property type="term" value="F:lycopene beta cyclase activity"/>
    <property type="evidence" value="ECO:0007669"/>
    <property type="project" value="UniProtKB-ARBA"/>
</dbReference>
<evidence type="ECO:0000256" key="8">
    <source>
        <dbReference type="SAM" id="Phobius"/>
    </source>
</evidence>
<keyword evidence="6 8" id="KW-0472">Membrane</keyword>
<evidence type="ECO:0000313" key="10">
    <source>
        <dbReference type="EMBL" id="GER60937.1"/>
    </source>
</evidence>
<reference evidence="10 11" key="1">
    <citation type="submission" date="2019-08" db="EMBL/GenBank/DDBJ databases">
        <title>Draft genome sequence of Ulvibacter marinus type strain NBRC 109484.</title>
        <authorList>
            <person name="Kawano K."/>
            <person name="Ushijima N."/>
            <person name="Kihara M."/>
            <person name="Itoh H."/>
        </authorList>
    </citation>
    <scope>NUCLEOTIDE SEQUENCE [LARGE SCALE GENOMIC DNA]</scope>
    <source>
        <strain evidence="10 11">NBRC 109484</strain>
    </source>
</reference>